<keyword evidence="3 4" id="KW-0472">Membrane</keyword>
<dbReference type="GO" id="GO:0004888">
    <property type="term" value="F:transmembrane signaling receptor activity"/>
    <property type="evidence" value="ECO:0007669"/>
    <property type="project" value="TreeGrafter"/>
</dbReference>
<evidence type="ECO:0000313" key="7">
    <source>
        <dbReference type="Ensembl" id="ENSMAMP00000031471.2"/>
    </source>
</evidence>
<dbReference type="InterPro" id="IPR003599">
    <property type="entry name" value="Ig_sub"/>
</dbReference>
<dbReference type="InterPro" id="IPR013783">
    <property type="entry name" value="Ig-like_fold"/>
</dbReference>
<keyword evidence="5" id="KW-0732">Signal</keyword>
<accession>A0A3Q3N7L1</accession>
<evidence type="ECO:0000313" key="8">
    <source>
        <dbReference type="Proteomes" id="UP000261640"/>
    </source>
</evidence>
<feature type="signal peptide" evidence="5">
    <location>
        <begin position="1"/>
        <end position="19"/>
    </location>
</feature>
<reference evidence="7" key="1">
    <citation type="submission" date="2025-08" db="UniProtKB">
        <authorList>
            <consortium name="Ensembl"/>
        </authorList>
    </citation>
    <scope>IDENTIFICATION</scope>
</reference>
<feature type="domain" description="Immunoglobulin" evidence="6">
    <location>
        <begin position="23"/>
        <end position="122"/>
    </location>
</feature>
<dbReference type="InterPro" id="IPR050671">
    <property type="entry name" value="CD300_family_receptors"/>
</dbReference>
<dbReference type="Gene3D" id="2.60.40.10">
    <property type="entry name" value="Immunoglobulins"/>
    <property type="match status" value="2"/>
</dbReference>
<keyword evidence="8" id="KW-1185">Reference proteome</keyword>
<evidence type="ECO:0000256" key="1">
    <source>
        <dbReference type="ARBA" id="ARBA00004370"/>
    </source>
</evidence>
<feature type="transmembrane region" description="Helical" evidence="4">
    <location>
        <begin position="231"/>
        <end position="253"/>
    </location>
</feature>
<dbReference type="GeneTree" id="ENSGT00950000182977"/>
<evidence type="ECO:0000256" key="5">
    <source>
        <dbReference type="SAM" id="SignalP"/>
    </source>
</evidence>
<feature type="domain" description="Immunoglobulin" evidence="6">
    <location>
        <begin position="132"/>
        <end position="217"/>
    </location>
</feature>
<dbReference type="InterPro" id="IPR036179">
    <property type="entry name" value="Ig-like_dom_sf"/>
</dbReference>
<feature type="chain" id="PRO_5030081720" evidence="5">
    <location>
        <begin position="20"/>
        <end position="278"/>
    </location>
</feature>
<dbReference type="SMART" id="SM00409">
    <property type="entry name" value="IG"/>
    <property type="match status" value="2"/>
</dbReference>
<reference evidence="7" key="2">
    <citation type="submission" date="2025-09" db="UniProtKB">
        <authorList>
            <consortium name="Ensembl"/>
        </authorList>
    </citation>
    <scope>IDENTIFICATION</scope>
</reference>
<dbReference type="Proteomes" id="UP000261640">
    <property type="component" value="Unplaced"/>
</dbReference>
<dbReference type="PANTHER" id="PTHR11860:SF118">
    <property type="entry name" value="CMRF35-LIKE MOLECULE 3-RELATED"/>
    <property type="match status" value="1"/>
</dbReference>
<dbReference type="InParanoid" id="A0A3Q3N7L1"/>
<dbReference type="Pfam" id="PF07686">
    <property type="entry name" value="V-set"/>
    <property type="match status" value="1"/>
</dbReference>
<evidence type="ECO:0000259" key="6">
    <source>
        <dbReference type="SMART" id="SM00409"/>
    </source>
</evidence>
<dbReference type="GO" id="GO:0005886">
    <property type="term" value="C:plasma membrane"/>
    <property type="evidence" value="ECO:0007669"/>
    <property type="project" value="TreeGrafter"/>
</dbReference>
<comment type="subcellular location">
    <subcellularLocation>
        <location evidence="1">Membrane</location>
    </subcellularLocation>
</comment>
<organism evidence="7 8">
    <name type="scientific">Mastacembelus armatus</name>
    <name type="common">zig-zag eel</name>
    <dbReference type="NCBI Taxonomy" id="205130"/>
    <lineage>
        <taxon>Eukaryota</taxon>
        <taxon>Metazoa</taxon>
        <taxon>Chordata</taxon>
        <taxon>Craniata</taxon>
        <taxon>Vertebrata</taxon>
        <taxon>Euteleostomi</taxon>
        <taxon>Actinopterygii</taxon>
        <taxon>Neopterygii</taxon>
        <taxon>Teleostei</taxon>
        <taxon>Neoteleostei</taxon>
        <taxon>Acanthomorphata</taxon>
        <taxon>Anabantaria</taxon>
        <taxon>Synbranchiformes</taxon>
        <taxon>Mastacembelidae</taxon>
        <taxon>Mastacembelus</taxon>
    </lineage>
</organism>
<evidence type="ECO:0000256" key="2">
    <source>
        <dbReference type="ARBA" id="ARBA00022692"/>
    </source>
</evidence>
<dbReference type="PANTHER" id="PTHR11860">
    <property type="entry name" value="POLYMERIC-IMMUNOGLOBULIN RECEPTOR"/>
    <property type="match status" value="1"/>
</dbReference>
<evidence type="ECO:0000256" key="4">
    <source>
        <dbReference type="SAM" id="Phobius"/>
    </source>
</evidence>
<dbReference type="InterPro" id="IPR013106">
    <property type="entry name" value="Ig_V-set"/>
</dbReference>
<dbReference type="STRING" id="205130.ENSMAMP00000031471"/>
<dbReference type="SUPFAM" id="SSF48726">
    <property type="entry name" value="Immunoglobulin"/>
    <property type="match status" value="2"/>
</dbReference>
<name>A0A3Q3N7L1_9TELE</name>
<proteinExistence type="predicted"/>
<sequence>MAFPYILHLILAGFMGIHCEITVSKLSVTASGSITIPCLYNESYRNNVKYLCKGYYFNTCKTVVRTDEPTRRSGRFSVYDNRNQNIFAVSINDLTDKDKHYWCAMEIKYAKDVSQHFELSVTTGLPSLYVDQQEITVFEGGSVTVGCHYKYPTAPKWCRLGSTCVADESGSMEITPETINTHNPVLNVTMSAIKPEHSGWYLCAQDDLQMPVHITVKELTSTRITTSNNTFYPVLITILAIVLLVIIAAFFGWRMRRCSKSFRNFTSNIFRDKKLYLS</sequence>
<keyword evidence="2 4" id="KW-0812">Transmembrane</keyword>
<dbReference type="Ensembl" id="ENSMAMT00000032297.2">
    <property type="protein sequence ID" value="ENSMAMP00000031471.2"/>
    <property type="gene ID" value="ENSMAMG00000021198.2"/>
</dbReference>
<dbReference type="AlphaFoldDB" id="A0A3Q3N7L1"/>
<keyword evidence="4" id="KW-1133">Transmembrane helix</keyword>
<evidence type="ECO:0000256" key="3">
    <source>
        <dbReference type="ARBA" id="ARBA00023136"/>
    </source>
</evidence>
<protein>
    <submittedName>
        <fullName evidence="7">Polymeric immunoglobulin receptor-like</fullName>
    </submittedName>
</protein>